<dbReference type="PIRSF" id="PIRSF017388">
    <property type="entry name" value="Esterase_lipase"/>
    <property type="match status" value="1"/>
</dbReference>
<gene>
    <name evidence="3" type="ORF">X560_1676</name>
</gene>
<organism evidence="3 4">
    <name type="scientific">Listeria fleischmannii 1991</name>
    <dbReference type="NCBI Taxonomy" id="1430899"/>
    <lineage>
        <taxon>Bacteria</taxon>
        <taxon>Bacillati</taxon>
        <taxon>Bacillota</taxon>
        <taxon>Bacilli</taxon>
        <taxon>Bacillales</taxon>
        <taxon>Listeriaceae</taxon>
        <taxon>Listeria</taxon>
    </lineage>
</organism>
<reference evidence="3 4" key="1">
    <citation type="journal article" date="2015" name="Genome Biol. Evol.">
        <title>Comparative Genomics of Listeria Sensu Lato: Genus-Wide Differences in Evolutionary Dynamics and the Progressive Gain of Complex, Potentially Pathogenicity-Related Traits through Lateral Gene Transfer.</title>
        <authorList>
            <person name="Chiara M."/>
            <person name="Caruso M."/>
            <person name="D'Erchia A.M."/>
            <person name="Manzari C."/>
            <person name="Fraccalvieri R."/>
            <person name="Goffredo E."/>
            <person name="Latorre L."/>
            <person name="Miccolupo A."/>
            <person name="Padalino I."/>
            <person name="Santagada G."/>
            <person name="Chiocco D."/>
            <person name="Pesole G."/>
            <person name="Horner D.S."/>
            <person name="Parisi A."/>
        </authorList>
    </citation>
    <scope>NUCLEOTIDE SEQUENCE [LARGE SCALE GENOMIC DNA]</scope>
    <source>
        <strain evidence="3 4">1991</strain>
    </source>
</reference>
<feature type="active site" description="Charge relay system" evidence="1">
    <location>
        <position position="229"/>
    </location>
</feature>
<dbReference type="InterPro" id="IPR051044">
    <property type="entry name" value="MAG_DAG_Lipase"/>
</dbReference>
<evidence type="ECO:0000256" key="1">
    <source>
        <dbReference type="PIRSR" id="PIRSR017388-1"/>
    </source>
</evidence>
<accession>A0A0J8G923</accession>
<dbReference type="PATRIC" id="fig|1430899.3.peg.1712"/>
<keyword evidence="4" id="KW-1185">Reference proteome</keyword>
<feature type="active site" description="Nucleophile" evidence="1">
    <location>
        <position position="100"/>
    </location>
</feature>
<dbReference type="GO" id="GO:0052689">
    <property type="term" value="F:carboxylic ester hydrolase activity"/>
    <property type="evidence" value="ECO:0007669"/>
    <property type="project" value="InterPro"/>
</dbReference>
<dbReference type="SUPFAM" id="SSF53474">
    <property type="entry name" value="alpha/beta-Hydrolases"/>
    <property type="match status" value="1"/>
</dbReference>
<sequence length="255" mass="29124">MREERFKMKFTPPKPFLFETGKRAVLLLHGFTGSSADVRMLGRFLQDHEYTCYAPQYKGHGVSPDLLLQTGPSDWWQDVLEAYAHLEELGYKEIAVAGLSLGALFSLKLGFTKPVKGIVSMSAPTKMDSSSPIISGYMDYVRNYKRLEGKMPSEIDSDMVHYKEESMDQIVQLKDEINTVAGEVDMIYAPIFIAQGKLDDMVDVDGAQWIYDTVESTDKSLKWYENSGHVITIDKERKELQNDILDFLNRLDWQE</sequence>
<protein>
    <submittedName>
        <fullName evidence="3">Carboxylesterase</fullName>
    </submittedName>
</protein>
<evidence type="ECO:0000313" key="3">
    <source>
        <dbReference type="EMBL" id="KMT59135.1"/>
    </source>
</evidence>
<dbReference type="AlphaFoldDB" id="A0A0J8G923"/>
<feature type="domain" description="Serine aminopeptidase S33" evidence="2">
    <location>
        <begin position="22"/>
        <end position="236"/>
    </location>
</feature>
<proteinExistence type="predicted"/>
<dbReference type="EMBL" id="AZHO01000021">
    <property type="protein sequence ID" value="KMT59135.1"/>
    <property type="molecule type" value="Genomic_DNA"/>
</dbReference>
<comment type="caution">
    <text evidence="3">The sequence shown here is derived from an EMBL/GenBank/DDBJ whole genome shotgun (WGS) entry which is preliminary data.</text>
</comment>
<feature type="active site" description="Charge relay system" evidence="1">
    <location>
        <position position="199"/>
    </location>
</feature>
<dbReference type="PANTHER" id="PTHR11614">
    <property type="entry name" value="PHOSPHOLIPASE-RELATED"/>
    <property type="match status" value="1"/>
</dbReference>
<dbReference type="Gene3D" id="3.40.50.1820">
    <property type="entry name" value="alpha/beta hydrolase"/>
    <property type="match status" value="1"/>
</dbReference>
<name>A0A0J8G923_9LIST</name>
<dbReference type="InterPro" id="IPR029058">
    <property type="entry name" value="AB_hydrolase_fold"/>
</dbReference>
<dbReference type="InterPro" id="IPR012354">
    <property type="entry name" value="Esterase_lipase"/>
</dbReference>
<dbReference type="Proteomes" id="UP000052258">
    <property type="component" value="Unassembled WGS sequence"/>
</dbReference>
<dbReference type="Pfam" id="PF12146">
    <property type="entry name" value="Hydrolase_4"/>
    <property type="match status" value="1"/>
</dbReference>
<evidence type="ECO:0000259" key="2">
    <source>
        <dbReference type="Pfam" id="PF12146"/>
    </source>
</evidence>
<dbReference type="InterPro" id="IPR022742">
    <property type="entry name" value="Hydrolase_4"/>
</dbReference>
<evidence type="ECO:0000313" key="4">
    <source>
        <dbReference type="Proteomes" id="UP000052258"/>
    </source>
</evidence>